<organism evidence="2 3">
    <name type="scientific">Muraenolepis orangiensis</name>
    <name type="common">Patagonian moray cod</name>
    <dbReference type="NCBI Taxonomy" id="630683"/>
    <lineage>
        <taxon>Eukaryota</taxon>
        <taxon>Metazoa</taxon>
        <taxon>Chordata</taxon>
        <taxon>Craniata</taxon>
        <taxon>Vertebrata</taxon>
        <taxon>Euteleostomi</taxon>
        <taxon>Actinopterygii</taxon>
        <taxon>Neopterygii</taxon>
        <taxon>Teleostei</taxon>
        <taxon>Neoteleostei</taxon>
        <taxon>Acanthomorphata</taxon>
        <taxon>Zeiogadaria</taxon>
        <taxon>Gadariae</taxon>
        <taxon>Gadiformes</taxon>
        <taxon>Muraenolepidoidei</taxon>
        <taxon>Muraenolepididae</taxon>
        <taxon>Muraenolepis</taxon>
    </lineage>
</organism>
<feature type="region of interest" description="Disordered" evidence="1">
    <location>
        <begin position="28"/>
        <end position="97"/>
    </location>
</feature>
<dbReference type="Pfam" id="PF13855">
    <property type="entry name" value="LRR_8"/>
    <property type="match status" value="1"/>
</dbReference>
<reference evidence="2" key="1">
    <citation type="submission" date="2022-07" db="EMBL/GenBank/DDBJ databases">
        <title>Chromosome-level genome of Muraenolepis orangiensis.</title>
        <authorList>
            <person name="Kim J."/>
        </authorList>
    </citation>
    <scope>NUCLEOTIDE SEQUENCE</scope>
    <source>
        <strain evidence="2">KU_S4_2022</strain>
        <tissue evidence="2">Muscle</tissue>
    </source>
</reference>
<dbReference type="InterPro" id="IPR001611">
    <property type="entry name" value="Leu-rich_rpt"/>
</dbReference>
<dbReference type="PROSITE" id="PS51450">
    <property type="entry name" value="LRR"/>
    <property type="match status" value="1"/>
</dbReference>
<dbReference type="Gene3D" id="3.80.10.10">
    <property type="entry name" value="Ribonuclease Inhibitor"/>
    <property type="match status" value="1"/>
</dbReference>
<proteinExistence type="predicted"/>
<evidence type="ECO:0000256" key="1">
    <source>
        <dbReference type="SAM" id="MobiDB-lite"/>
    </source>
</evidence>
<evidence type="ECO:0000313" key="2">
    <source>
        <dbReference type="EMBL" id="KAJ3602623.1"/>
    </source>
</evidence>
<keyword evidence="3" id="KW-1185">Reference proteome</keyword>
<accession>A0A9Q0ILR3</accession>
<gene>
    <name evidence="2" type="ORF">NHX12_030372</name>
</gene>
<dbReference type="InterPro" id="IPR032675">
    <property type="entry name" value="LRR_dom_sf"/>
</dbReference>
<dbReference type="SUPFAM" id="SSF52058">
    <property type="entry name" value="L domain-like"/>
    <property type="match status" value="1"/>
</dbReference>
<evidence type="ECO:0000313" key="3">
    <source>
        <dbReference type="Proteomes" id="UP001148018"/>
    </source>
</evidence>
<feature type="non-terminal residue" evidence="2">
    <location>
        <position position="1"/>
    </location>
</feature>
<feature type="compositionally biased region" description="Basic and acidic residues" evidence="1">
    <location>
        <begin position="39"/>
        <end position="59"/>
    </location>
</feature>
<comment type="caution">
    <text evidence="2">The sequence shown here is derived from an EMBL/GenBank/DDBJ whole genome shotgun (WGS) entry which is preliminary data.</text>
</comment>
<sequence length="145" mass="15824">STGPARVLEPLGLRGSRGHLHPFLQVLGGVEVTSTPPYRAEEESRSPRPPYRAEGESRSPPRLPTGLRGSRGHLHASYRGVEVTSTPPYRAEGESRNLGHNKLTDINAEALAHLPDLRELRLDHNELTSIPALGLAASRITTLYL</sequence>
<dbReference type="Proteomes" id="UP001148018">
    <property type="component" value="Unassembled WGS sequence"/>
</dbReference>
<dbReference type="OrthoDB" id="8905373at2759"/>
<dbReference type="AlphaFoldDB" id="A0A9Q0ILR3"/>
<name>A0A9Q0ILR3_9TELE</name>
<dbReference type="EMBL" id="JANIIK010000046">
    <property type="protein sequence ID" value="KAJ3602623.1"/>
    <property type="molecule type" value="Genomic_DNA"/>
</dbReference>
<protein>
    <submittedName>
        <fullName evidence="2">Uncharacterized protein</fullName>
    </submittedName>
</protein>